<keyword evidence="1" id="KW-0812">Transmembrane</keyword>
<proteinExistence type="predicted"/>
<evidence type="ECO:0000313" key="2">
    <source>
        <dbReference type="EMBL" id="SEI59323.1"/>
    </source>
</evidence>
<feature type="transmembrane region" description="Helical" evidence="1">
    <location>
        <begin position="250"/>
        <end position="267"/>
    </location>
</feature>
<keyword evidence="1" id="KW-0472">Membrane</keyword>
<sequence>MEELSQIHFTQANIIFLALSVILLLAIPIAFWAFWYRRYKKKLKWKYLIGGMLGFLLSARVLELGVHYVCLIMDNPVSRMINSHTLVYIIYGISMAGLFEEVGRYLILKYLLKKDHSYENAVYYGIGHGGIEVWAVILPAIILELVIAVMSLTQDTQSVYKAFHITKQTASQALPVFMAASQYQFVSMYVNVLERIMTMFVHISLTVIVFQSIIKSKKQYLLYGIGLHMLVDLFPALYQRGAVSLVVSEIGLFFLTICIIVIAYRIYQIQDMNNIN</sequence>
<dbReference type="Proteomes" id="UP000183028">
    <property type="component" value="Unassembled WGS sequence"/>
</dbReference>
<dbReference type="EMBL" id="FNYK01000011">
    <property type="protein sequence ID" value="SEI59323.1"/>
    <property type="molecule type" value="Genomic_DNA"/>
</dbReference>
<gene>
    <name evidence="2" type="ORF">SAMN04487834_101127</name>
</gene>
<keyword evidence="1" id="KW-1133">Transmembrane helix</keyword>
<feature type="transmembrane region" description="Helical" evidence="1">
    <location>
        <begin position="220"/>
        <end position="238"/>
    </location>
</feature>
<keyword evidence="3" id="KW-1185">Reference proteome</keyword>
<dbReference type="AlphaFoldDB" id="A0A1H6RU91"/>
<dbReference type="InterPro" id="IPR011397">
    <property type="entry name" value="YhfC"/>
</dbReference>
<feature type="transmembrane region" description="Helical" evidence="1">
    <location>
        <begin position="12"/>
        <end position="35"/>
    </location>
</feature>
<dbReference type="OrthoDB" id="9807167at2"/>
<evidence type="ECO:0000313" key="3">
    <source>
        <dbReference type="Proteomes" id="UP000183028"/>
    </source>
</evidence>
<dbReference type="RefSeq" id="WP_074731495.1">
    <property type="nucleotide sequence ID" value="NZ_FNYK01000011.1"/>
</dbReference>
<organism evidence="2 3">
    <name type="scientific">Sharpea azabuensis</name>
    <dbReference type="NCBI Taxonomy" id="322505"/>
    <lineage>
        <taxon>Bacteria</taxon>
        <taxon>Bacillati</taxon>
        <taxon>Bacillota</taxon>
        <taxon>Erysipelotrichia</taxon>
        <taxon>Erysipelotrichales</taxon>
        <taxon>Coprobacillaceae</taxon>
        <taxon>Sharpea</taxon>
    </lineage>
</organism>
<reference evidence="3" key="1">
    <citation type="submission" date="2016-10" db="EMBL/GenBank/DDBJ databases">
        <authorList>
            <person name="Varghese N."/>
        </authorList>
    </citation>
    <scope>NUCLEOTIDE SEQUENCE [LARGE SCALE GENOMIC DNA]</scope>
    <source>
        <strain evidence="3">DSM 20406</strain>
    </source>
</reference>
<protein>
    <submittedName>
        <fullName evidence="2">Uncharacterized membrane protein YhfC</fullName>
    </submittedName>
</protein>
<name>A0A1H6RU91_9FIRM</name>
<dbReference type="eggNOG" id="COG4377">
    <property type="taxonomic scope" value="Bacteria"/>
</dbReference>
<feature type="transmembrane region" description="Helical" evidence="1">
    <location>
        <begin position="196"/>
        <end position="213"/>
    </location>
</feature>
<dbReference type="PIRSF" id="PIRSF033101">
    <property type="entry name" value="UCP033101"/>
    <property type="match status" value="1"/>
</dbReference>
<feature type="transmembrane region" description="Helical" evidence="1">
    <location>
        <begin position="47"/>
        <end position="68"/>
    </location>
</feature>
<dbReference type="Pfam" id="PF10086">
    <property type="entry name" value="YhfC"/>
    <property type="match status" value="1"/>
</dbReference>
<accession>A0A1H6RU91</accession>
<feature type="transmembrane region" description="Helical" evidence="1">
    <location>
        <begin position="88"/>
        <end position="112"/>
    </location>
</feature>
<evidence type="ECO:0000256" key="1">
    <source>
        <dbReference type="SAM" id="Phobius"/>
    </source>
</evidence>